<dbReference type="Pfam" id="PF00692">
    <property type="entry name" value="dUTPase"/>
    <property type="match status" value="2"/>
</dbReference>
<dbReference type="InterPro" id="IPR033704">
    <property type="entry name" value="dUTPase_trimeric"/>
</dbReference>
<feature type="domain" description="dUTPase-like" evidence="6">
    <location>
        <begin position="133"/>
        <end position="177"/>
    </location>
</feature>
<gene>
    <name evidence="7" type="ORF">ACFSY7_08245</name>
</gene>
<evidence type="ECO:0000256" key="4">
    <source>
        <dbReference type="ARBA" id="ARBA00023080"/>
    </source>
</evidence>
<comment type="caution">
    <text evidence="7">The sequence shown here is derived from an EMBL/GenBank/DDBJ whole genome shotgun (WGS) entry which is preliminary data.</text>
</comment>
<dbReference type="RefSeq" id="WP_380147541.1">
    <property type="nucleotide sequence ID" value="NZ_JBHUOR010000041.1"/>
</dbReference>
<dbReference type="Gene3D" id="2.70.40.10">
    <property type="match status" value="1"/>
</dbReference>
<accession>A0ABW5Y069</accession>
<dbReference type="PANTHER" id="PTHR11241">
    <property type="entry name" value="DEOXYURIDINE 5'-TRIPHOSPHATE NUCLEOTIDOHYDROLASE"/>
    <property type="match status" value="1"/>
</dbReference>
<dbReference type="InterPro" id="IPR036157">
    <property type="entry name" value="dUTPase-like_sf"/>
</dbReference>
<dbReference type="Proteomes" id="UP001597568">
    <property type="component" value="Unassembled WGS sequence"/>
</dbReference>
<protein>
    <recommendedName>
        <fullName evidence="2">dUTP diphosphatase</fullName>
        <ecNumber evidence="2">3.6.1.23</ecNumber>
    </recommendedName>
</protein>
<proteinExistence type="inferred from homology"/>
<comment type="catalytic activity">
    <reaction evidence="5">
        <text>dUTP + H2O = dUMP + diphosphate + H(+)</text>
        <dbReference type="Rhea" id="RHEA:10248"/>
        <dbReference type="ChEBI" id="CHEBI:15377"/>
        <dbReference type="ChEBI" id="CHEBI:15378"/>
        <dbReference type="ChEBI" id="CHEBI:33019"/>
        <dbReference type="ChEBI" id="CHEBI:61555"/>
        <dbReference type="ChEBI" id="CHEBI:246422"/>
        <dbReference type="EC" id="3.6.1.23"/>
    </reaction>
</comment>
<dbReference type="EC" id="3.6.1.23" evidence="2"/>
<organism evidence="7 8">
    <name type="scientific">Kurthia populi</name>
    <dbReference type="NCBI Taxonomy" id="1562132"/>
    <lineage>
        <taxon>Bacteria</taxon>
        <taxon>Bacillati</taxon>
        <taxon>Bacillota</taxon>
        <taxon>Bacilli</taxon>
        <taxon>Bacillales</taxon>
        <taxon>Caryophanaceae</taxon>
        <taxon>Kurthia</taxon>
    </lineage>
</organism>
<reference evidence="8" key="1">
    <citation type="journal article" date="2019" name="Int. J. Syst. Evol. Microbiol.">
        <title>The Global Catalogue of Microorganisms (GCM) 10K type strain sequencing project: providing services to taxonomists for standard genome sequencing and annotation.</title>
        <authorList>
            <consortium name="The Broad Institute Genomics Platform"/>
            <consortium name="The Broad Institute Genome Sequencing Center for Infectious Disease"/>
            <person name="Wu L."/>
            <person name="Ma J."/>
        </authorList>
    </citation>
    <scope>NUCLEOTIDE SEQUENCE [LARGE SCALE GENOMIC DNA]</scope>
    <source>
        <strain evidence="8">KCTC 33522</strain>
    </source>
</reference>
<comment type="similarity">
    <text evidence="1">Belongs to the dUTPase family.</text>
</comment>
<evidence type="ECO:0000256" key="3">
    <source>
        <dbReference type="ARBA" id="ARBA00022801"/>
    </source>
</evidence>
<evidence type="ECO:0000313" key="8">
    <source>
        <dbReference type="Proteomes" id="UP001597568"/>
    </source>
</evidence>
<evidence type="ECO:0000313" key="7">
    <source>
        <dbReference type="EMBL" id="MFD2868487.1"/>
    </source>
</evidence>
<dbReference type="InterPro" id="IPR008181">
    <property type="entry name" value="dUTPase"/>
</dbReference>
<keyword evidence="3" id="KW-0378">Hydrolase</keyword>
<dbReference type="InterPro" id="IPR029054">
    <property type="entry name" value="dUTPase-like"/>
</dbReference>
<keyword evidence="8" id="KW-1185">Reference proteome</keyword>
<feature type="domain" description="dUTPase-like" evidence="6">
    <location>
        <begin position="12"/>
        <end position="93"/>
    </location>
</feature>
<evidence type="ECO:0000256" key="5">
    <source>
        <dbReference type="ARBA" id="ARBA00047686"/>
    </source>
</evidence>
<keyword evidence="4" id="KW-0546">Nucleotide metabolism</keyword>
<dbReference type="PANTHER" id="PTHR11241:SF0">
    <property type="entry name" value="DEOXYURIDINE 5'-TRIPHOSPHATE NUCLEOTIDOHYDROLASE"/>
    <property type="match status" value="1"/>
</dbReference>
<evidence type="ECO:0000256" key="2">
    <source>
        <dbReference type="ARBA" id="ARBA00012379"/>
    </source>
</evidence>
<dbReference type="EMBL" id="JBHUOR010000041">
    <property type="protein sequence ID" value="MFD2868487.1"/>
    <property type="molecule type" value="Genomic_DNA"/>
</dbReference>
<dbReference type="CDD" id="cd07557">
    <property type="entry name" value="trimeric_dUTPase"/>
    <property type="match status" value="1"/>
</dbReference>
<evidence type="ECO:0000259" key="6">
    <source>
        <dbReference type="Pfam" id="PF00692"/>
    </source>
</evidence>
<evidence type="ECO:0000256" key="1">
    <source>
        <dbReference type="ARBA" id="ARBA00006581"/>
    </source>
</evidence>
<sequence length="181" mass="19775">MKLQIKRLTETAVMPVKAHPTDSGFDLFADEEVVIEPNETIAVSTGIAIALPDGYEAQIRPKSGITSKTDLRVQLGTVDEPYRGEVKVIVDNKALPNYRVDEVNGRLIVAPQETTIIENLACEEIQFCESFPENSILIERGTKIAQMVIAPVAHPEIIEVDELDETDRGANGFGSTGVTAR</sequence>
<name>A0ABW5Y069_9BACL</name>
<dbReference type="SUPFAM" id="SSF51283">
    <property type="entry name" value="dUTPase-like"/>
    <property type="match status" value="1"/>
</dbReference>